<dbReference type="Proteomes" id="UP000677228">
    <property type="component" value="Unassembled WGS sequence"/>
</dbReference>
<feature type="compositionally biased region" description="Basic residues" evidence="1">
    <location>
        <begin position="274"/>
        <end position="287"/>
    </location>
</feature>
<evidence type="ECO:0000313" key="2">
    <source>
        <dbReference type="EMBL" id="CAF1243187.1"/>
    </source>
</evidence>
<dbReference type="EMBL" id="CAJOBA010037881">
    <property type="protein sequence ID" value="CAF4050714.1"/>
    <property type="molecule type" value="Genomic_DNA"/>
</dbReference>
<organism evidence="3 4">
    <name type="scientific">Didymodactylos carnosus</name>
    <dbReference type="NCBI Taxonomy" id="1234261"/>
    <lineage>
        <taxon>Eukaryota</taxon>
        <taxon>Metazoa</taxon>
        <taxon>Spiralia</taxon>
        <taxon>Gnathifera</taxon>
        <taxon>Rotifera</taxon>
        <taxon>Eurotatoria</taxon>
        <taxon>Bdelloidea</taxon>
        <taxon>Philodinida</taxon>
        <taxon>Philodinidae</taxon>
        <taxon>Didymodactylos</taxon>
    </lineage>
</organism>
<dbReference type="Proteomes" id="UP000682733">
    <property type="component" value="Unassembled WGS sequence"/>
</dbReference>
<evidence type="ECO:0000313" key="3">
    <source>
        <dbReference type="EMBL" id="CAF4050714.1"/>
    </source>
</evidence>
<evidence type="ECO:0000256" key="1">
    <source>
        <dbReference type="SAM" id="MobiDB-lite"/>
    </source>
</evidence>
<comment type="caution">
    <text evidence="3">The sequence shown here is derived from an EMBL/GenBank/DDBJ whole genome shotgun (WGS) entry which is preliminary data.</text>
</comment>
<feature type="compositionally biased region" description="Basic and acidic residues" evidence="1">
    <location>
        <begin position="240"/>
        <end position="255"/>
    </location>
</feature>
<reference evidence="3" key="1">
    <citation type="submission" date="2021-02" db="EMBL/GenBank/DDBJ databases">
        <authorList>
            <person name="Nowell W R."/>
        </authorList>
    </citation>
    <scope>NUCLEOTIDE SEQUENCE</scope>
</reference>
<name>A0A8S2PFP3_9BILA</name>
<feature type="region of interest" description="Disordered" evidence="1">
    <location>
        <begin position="240"/>
        <end position="292"/>
    </location>
</feature>
<evidence type="ECO:0000313" key="4">
    <source>
        <dbReference type="Proteomes" id="UP000682733"/>
    </source>
</evidence>
<proteinExistence type="predicted"/>
<gene>
    <name evidence="2" type="ORF">OVA965_LOCUS25922</name>
    <name evidence="3" type="ORF">TMI583_LOCUS26655</name>
</gene>
<sequence>VYGISVSGIPLLFMKTVAKCKNAANDDSTVEQHPFSLDTESEMSNNQLVLIRVHTIPRELPSLVILIELTQLPREESNMVQHLTHRTNVNRQIEFIPQNYSSLSSPCSCHQATNTLDHWSSSLTSEHSLLPRAHRVKMIEYTANDVMAVTYFTQPVIQRWTFEKMKSMNINEMFITSRSSKLPPLPAPTSTNKKNKKLKNLNVQKLATIFRCNDLDAEEISSDEEIYLHQLIEIEPPEEDHHQQLEPYEEEHHQGEPTVEGAVDEPVERPSQSNRKKRSSQSRKKQTRNTMNNGENIVIVTADLLSFSNAFNKKDSSIIQYLFYTCKNGR</sequence>
<dbReference type="AlphaFoldDB" id="A0A8S2PFP3"/>
<feature type="non-terminal residue" evidence="3">
    <location>
        <position position="1"/>
    </location>
</feature>
<dbReference type="EMBL" id="CAJNOK010016331">
    <property type="protein sequence ID" value="CAF1243187.1"/>
    <property type="molecule type" value="Genomic_DNA"/>
</dbReference>
<accession>A0A8S2PFP3</accession>
<protein>
    <submittedName>
        <fullName evidence="3">Uncharacterized protein</fullName>
    </submittedName>
</protein>